<proteinExistence type="predicted"/>
<dbReference type="EMBL" id="CAFBLP010000012">
    <property type="protein sequence ID" value="CAB4869422.1"/>
    <property type="molecule type" value="Genomic_DNA"/>
</dbReference>
<reference evidence="1" key="1">
    <citation type="submission" date="2020-05" db="EMBL/GenBank/DDBJ databases">
        <authorList>
            <person name="Chiriac C."/>
            <person name="Salcher M."/>
            <person name="Ghai R."/>
            <person name="Kavagutti S V."/>
        </authorList>
    </citation>
    <scope>NUCLEOTIDE SEQUENCE</scope>
</reference>
<name>A0A6J7DEG4_9ZZZZ</name>
<accession>A0A6J7DEG4</accession>
<organism evidence="1">
    <name type="scientific">freshwater metagenome</name>
    <dbReference type="NCBI Taxonomy" id="449393"/>
    <lineage>
        <taxon>unclassified sequences</taxon>
        <taxon>metagenomes</taxon>
        <taxon>ecological metagenomes</taxon>
    </lineage>
</organism>
<gene>
    <name evidence="1" type="ORF">UFOPK3376_00732</name>
</gene>
<dbReference type="AlphaFoldDB" id="A0A6J7DEG4"/>
<sequence>MKSSIGSRIAAGAGVIAVLVILAVARPPLASKTYTMVETPPASAVDPAAANGNSAMAPPTTITGPTTASAAAVVRVRVLPGRAEWRADSTPLPSGVLASGRFMYTVGDNAVWQLVAHTTGITGHRVTPECTSLYPGAVVTTGQTVVAQDGTPIVMCLGVNGHSGGIFAARLLIESGVPADSEVQIDFTQ</sequence>
<protein>
    <submittedName>
        <fullName evidence="1">Unannotated protein</fullName>
    </submittedName>
</protein>
<evidence type="ECO:0000313" key="1">
    <source>
        <dbReference type="EMBL" id="CAB4869422.1"/>
    </source>
</evidence>